<gene>
    <name evidence="2" type="ORF">HELGO_WM13628</name>
</gene>
<evidence type="ECO:0000256" key="1">
    <source>
        <dbReference type="ARBA" id="ARBA00009981"/>
    </source>
</evidence>
<protein>
    <recommendedName>
        <fullName evidence="3">Antitoxin</fullName>
    </recommendedName>
</protein>
<dbReference type="EMBL" id="CACVAW010000023">
    <property type="protein sequence ID" value="CAA6806498.1"/>
    <property type="molecule type" value="Genomic_DNA"/>
</dbReference>
<dbReference type="InterPro" id="IPR036165">
    <property type="entry name" value="YefM-like_sf"/>
</dbReference>
<reference evidence="2" key="1">
    <citation type="submission" date="2020-01" db="EMBL/GenBank/DDBJ databases">
        <authorList>
            <person name="Meier V. D."/>
            <person name="Meier V D."/>
        </authorList>
    </citation>
    <scope>NUCLEOTIDE SEQUENCE</scope>
    <source>
        <strain evidence="2">HLG_WM_MAG_12</strain>
    </source>
</reference>
<dbReference type="SUPFAM" id="SSF143120">
    <property type="entry name" value="YefM-like"/>
    <property type="match status" value="1"/>
</dbReference>
<name>A0A6S6SU33_9BACT</name>
<dbReference type="NCBIfam" id="TIGR01552">
    <property type="entry name" value="phd_fam"/>
    <property type="match status" value="1"/>
</dbReference>
<sequence>MIVNIAEAKANLSKLIQMVLDGEKVVLAKNNFPLIDLVPHQEKKEIQFGLAEGKIEFIENIMDEDEEINEMFYNSEILN</sequence>
<proteinExistence type="inferred from homology"/>
<accession>A0A6S6SU33</accession>
<organism evidence="2">
    <name type="scientific">uncultured Campylobacterales bacterium</name>
    <dbReference type="NCBI Taxonomy" id="352960"/>
    <lineage>
        <taxon>Bacteria</taxon>
        <taxon>Pseudomonadati</taxon>
        <taxon>Campylobacterota</taxon>
        <taxon>Epsilonproteobacteria</taxon>
        <taxon>Campylobacterales</taxon>
        <taxon>environmental samples</taxon>
    </lineage>
</organism>
<dbReference type="AlphaFoldDB" id="A0A6S6SU33"/>
<comment type="similarity">
    <text evidence="1">Belongs to the phD/YefM antitoxin family.</text>
</comment>
<evidence type="ECO:0008006" key="3">
    <source>
        <dbReference type="Google" id="ProtNLM"/>
    </source>
</evidence>
<evidence type="ECO:0000313" key="2">
    <source>
        <dbReference type="EMBL" id="CAA6806498.1"/>
    </source>
</evidence>